<dbReference type="AlphaFoldDB" id="A0A5N6UD13"/>
<evidence type="ECO:0000313" key="1">
    <source>
        <dbReference type="EMBL" id="KAE8156484.1"/>
    </source>
</evidence>
<evidence type="ECO:0000313" key="2">
    <source>
        <dbReference type="Proteomes" id="UP000326950"/>
    </source>
</evidence>
<name>A0A5N6UD13_ASPTM</name>
<proteinExistence type="predicted"/>
<organism evidence="1 2">
    <name type="scientific">Aspergillus tamarii</name>
    <dbReference type="NCBI Taxonomy" id="41984"/>
    <lineage>
        <taxon>Eukaryota</taxon>
        <taxon>Fungi</taxon>
        <taxon>Dikarya</taxon>
        <taxon>Ascomycota</taxon>
        <taxon>Pezizomycotina</taxon>
        <taxon>Eurotiomycetes</taxon>
        <taxon>Eurotiomycetidae</taxon>
        <taxon>Eurotiales</taxon>
        <taxon>Aspergillaceae</taxon>
        <taxon>Aspergillus</taxon>
        <taxon>Aspergillus subgen. Circumdati</taxon>
    </lineage>
</organism>
<gene>
    <name evidence="1" type="ORF">BDV40DRAFT_281018</name>
</gene>
<sequence>MDQYLLPLTHPSIVSSNRSAFCHIMFHMHTLRRFCLAVLIRCFSKGESGRQPDDLTSFSGEMPHFETEIDSTTYVQYFGTDNYVIENKTVTKTYRINHQEVCTSNREVEEVKEPESDDVSDKSTLVGISDIEARRSIRFSEDGHSMGPEEASDDIPYGPYPDERTGRLIIELLKVSASCPNDYEVSTILLDDCEGKARVSALDGDDVEALLHYGDYNFWRYVPRDYAVQRGWI</sequence>
<dbReference type="OrthoDB" id="4495508at2759"/>
<reference evidence="1 2" key="1">
    <citation type="submission" date="2019-04" db="EMBL/GenBank/DDBJ databases">
        <title>Friends and foes A comparative genomics study of 23 Aspergillus species from section Flavi.</title>
        <authorList>
            <consortium name="DOE Joint Genome Institute"/>
            <person name="Kjaerbolling I."/>
            <person name="Vesth T."/>
            <person name="Frisvad J.C."/>
            <person name="Nybo J.L."/>
            <person name="Theobald S."/>
            <person name="Kildgaard S."/>
            <person name="Isbrandt T."/>
            <person name="Kuo A."/>
            <person name="Sato A."/>
            <person name="Lyhne E.K."/>
            <person name="Kogle M.E."/>
            <person name="Wiebenga A."/>
            <person name="Kun R.S."/>
            <person name="Lubbers R.J."/>
            <person name="Makela M.R."/>
            <person name="Barry K."/>
            <person name="Chovatia M."/>
            <person name="Clum A."/>
            <person name="Daum C."/>
            <person name="Haridas S."/>
            <person name="He G."/>
            <person name="LaButti K."/>
            <person name="Lipzen A."/>
            <person name="Mondo S."/>
            <person name="Riley R."/>
            <person name="Salamov A."/>
            <person name="Simmons B.A."/>
            <person name="Magnuson J.K."/>
            <person name="Henrissat B."/>
            <person name="Mortensen U.H."/>
            <person name="Larsen T.O."/>
            <person name="Devries R.P."/>
            <person name="Grigoriev I.V."/>
            <person name="Machida M."/>
            <person name="Baker S.E."/>
            <person name="Andersen M.R."/>
        </authorList>
    </citation>
    <scope>NUCLEOTIDE SEQUENCE [LARGE SCALE GENOMIC DNA]</scope>
    <source>
        <strain evidence="1 2">CBS 117626</strain>
    </source>
</reference>
<keyword evidence="2" id="KW-1185">Reference proteome</keyword>
<protein>
    <submittedName>
        <fullName evidence="1">Uncharacterized protein</fullName>
    </submittedName>
</protein>
<dbReference type="Proteomes" id="UP000326950">
    <property type="component" value="Unassembled WGS sequence"/>
</dbReference>
<accession>A0A5N6UD13</accession>
<dbReference type="EMBL" id="ML738760">
    <property type="protein sequence ID" value="KAE8156484.1"/>
    <property type="molecule type" value="Genomic_DNA"/>
</dbReference>